<organism evidence="3 4">
    <name type="scientific">Noviherbaspirillum galbum</name>
    <dbReference type="NCBI Taxonomy" id="2709383"/>
    <lineage>
        <taxon>Bacteria</taxon>
        <taxon>Pseudomonadati</taxon>
        <taxon>Pseudomonadota</taxon>
        <taxon>Betaproteobacteria</taxon>
        <taxon>Burkholderiales</taxon>
        <taxon>Oxalobacteraceae</taxon>
        <taxon>Noviherbaspirillum</taxon>
    </lineage>
</organism>
<comment type="caution">
    <text evidence="3">The sequence shown here is derived from an EMBL/GenBank/DDBJ whole genome shotgun (WGS) entry which is preliminary data.</text>
</comment>
<gene>
    <name evidence="3" type="ORF">G3574_17670</name>
</gene>
<dbReference type="EMBL" id="JAAIVB010000063">
    <property type="protein sequence ID" value="NEX62913.1"/>
    <property type="molecule type" value="Genomic_DNA"/>
</dbReference>
<accession>A0A6B3SQ75</accession>
<feature type="signal peptide" evidence="2">
    <location>
        <begin position="1"/>
        <end position="18"/>
    </location>
</feature>
<keyword evidence="2" id="KW-0732">Signal</keyword>
<evidence type="ECO:0000313" key="4">
    <source>
        <dbReference type="Proteomes" id="UP000482155"/>
    </source>
</evidence>
<keyword evidence="4" id="KW-1185">Reference proteome</keyword>
<sequence length="88" mass="9420">MKTILILVLLASCLVAWRSDNVLDLIQGTPPARTASPAQMPVQVRSGSLAIDAANEARAAQAFLEGRDKPQRSTARKTFDILSGGTRD</sequence>
<dbReference type="RefSeq" id="WP_163966069.1">
    <property type="nucleotide sequence ID" value="NZ_JAAIVB010000063.1"/>
</dbReference>
<evidence type="ECO:0000313" key="3">
    <source>
        <dbReference type="EMBL" id="NEX62913.1"/>
    </source>
</evidence>
<name>A0A6B3SQ75_9BURK</name>
<protein>
    <submittedName>
        <fullName evidence="3">Uncharacterized protein</fullName>
    </submittedName>
</protein>
<evidence type="ECO:0000256" key="1">
    <source>
        <dbReference type="SAM" id="MobiDB-lite"/>
    </source>
</evidence>
<dbReference type="AlphaFoldDB" id="A0A6B3SQ75"/>
<dbReference type="Proteomes" id="UP000482155">
    <property type="component" value="Unassembled WGS sequence"/>
</dbReference>
<proteinExistence type="predicted"/>
<feature type="region of interest" description="Disordered" evidence="1">
    <location>
        <begin position="67"/>
        <end position="88"/>
    </location>
</feature>
<feature type="chain" id="PRO_5025533723" evidence="2">
    <location>
        <begin position="19"/>
        <end position="88"/>
    </location>
</feature>
<reference evidence="3 4" key="1">
    <citation type="submission" date="2020-02" db="EMBL/GenBank/DDBJ databases">
        <authorList>
            <person name="Kim M.K."/>
        </authorList>
    </citation>
    <scope>NUCLEOTIDE SEQUENCE [LARGE SCALE GENOMIC DNA]</scope>
    <source>
        <strain evidence="3 4">17J57-3</strain>
    </source>
</reference>
<evidence type="ECO:0000256" key="2">
    <source>
        <dbReference type="SAM" id="SignalP"/>
    </source>
</evidence>